<dbReference type="GO" id="GO:0003677">
    <property type="term" value="F:DNA binding"/>
    <property type="evidence" value="ECO:0007669"/>
    <property type="project" value="InterPro"/>
</dbReference>
<reference evidence="2" key="1">
    <citation type="journal article" date="2020" name="Fungal Divers.">
        <title>Resolving the Mortierellaceae phylogeny through synthesis of multi-gene phylogenetics and phylogenomics.</title>
        <authorList>
            <person name="Vandepol N."/>
            <person name="Liber J."/>
            <person name="Desiro A."/>
            <person name="Na H."/>
            <person name="Kennedy M."/>
            <person name="Barry K."/>
            <person name="Grigoriev I.V."/>
            <person name="Miller A.N."/>
            <person name="O'Donnell K."/>
            <person name="Stajich J.E."/>
            <person name="Bonito G."/>
        </authorList>
    </citation>
    <scope>NUCLEOTIDE SEQUENCE</scope>
    <source>
        <strain evidence="2">CK1249</strain>
    </source>
</reference>
<dbReference type="Gene3D" id="1.10.443.20">
    <property type="entry name" value="Centromere DNA-binding protein complex CBF3 subunit, domain 2"/>
    <property type="match status" value="1"/>
</dbReference>
<feature type="non-terminal residue" evidence="2">
    <location>
        <position position="1"/>
    </location>
</feature>
<proteinExistence type="predicted"/>
<dbReference type="InterPro" id="IPR038279">
    <property type="entry name" value="Ndc10_dom2_sf"/>
</dbReference>
<evidence type="ECO:0000313" key="3">
    <source>
        <dbReference type="Proteomes" id="UP000738359"/>
    </source>
</evidence>
<comment type="caution">
    <text evidence="2">The sequence shown here is derived from an EMBL/GenBank/DDBJ whole genome shotgun (WGS) entry which is preliminary data.</text>
</comment>
<name>A0A9P6IQ60_MORAP</name>
<accession>A0A9P6IQ60</accession>
<dbReference type="Proteomes" id="UP000738359">
    <property type="component" value="Unassembled WGS sequence"/>
</dbReference>
<dbReference type="OrthoDB" id="2449454at2759"/>
<sequence>MQQKYLSNIPTEFAFAMAGFKDKPVHLKRNVVTPSMDLQKKVFPFVEDALYPPDSPQHALWVERCLQAMRGDDMNNADNLYDVDCHDTITASTRGANSNADLPPQEKFLLMLARMRRIVLQDASELYYIGRTNSILETDAIFKSEEFNAFKQEVFLALEYEDLELPIAVHPAVSQALSSIVHRMDDWGNKMVSASQMVDAAVRRIDEKVDTAVRRIDKMEDNLLRLTALVQSLQENHHVGHEYQVVVQAQHRYFQPGHRVDPEPSPESPVSLVPNFAVIEENEKQMTVQDVWDERVRYNKYRETSSRVLTGKHGKHLNNRLRIYEEVEFISTSRNISIHDAINELQRYKRDRSWSTSRLVAYCRGEQMKRRSKAQLGGQDNNCEKQ</sequence>
<dbReference type="EMBL" id="JAAAHY010002574">
    <property type="protein sequence ID" value="KAF9944217.1"/>
    <property type="molecule type" value="Genomic_DNA"/>
</dbReference>
<keyword evidence="1" id="KW-0175">Coiled coil</keyword>
<evidence type="ECO:0000256" key="1">
    <source>
        <dbReference type="SAM" id="Coils"/>
    </source>
</evidence>
<dbReference type="AlphaFoldDB" id="A0A9P6IQ60"/>
<organism evidence="2 3">
    <name type="scientific">Mortierella alpina</name>
    <name type="common">Oleaginous fungus</name>
    <name type="synonym">Mortierella renispora</name>
    <dbReference type="NCBI Taxonomy" id="64518"/>
    <lineage>
        <taxon>Eukaryota</taxon>
        <taxon>Fungi</taxon>
        <taxon>Fungi incertae sedis</taxon>
        <taxon>Mucoromycota</taxon>
        <taxon>Mortierellomycotina</taxon>
        <taxon>Mortierellomycetes</taxon>
        <taxon>Mortierellales</taxon>
        <taxon>Mortierellaceae</taxon>
        <taxon>Mortierella</taxon>
    </lineage>
</organism>
<gene>
    <name evidence="2" type="ORF">BGZ70_004909</name>
</gene>
<evidence type="ECO:0000313" key="2">
    <source>
        <dbReference type="EMBL" id="KAF9944217.1"/>
    </source>
</evidence>
<protein>
    <submittedName>
        <fullName evidence="2">Uncharacterized protein</fullName>
    </submittedName>
</protein>
<keyword evidence="3" id="KW-1185">Reference proteome</keyword>
<feature type="coiled-coil region" evidence="1">
    <location>
        <begin position="202"/>
        <end position="236"/>
    </location>
</feature>